<dbReference type="EnsemblMetazoa" id="SCAU007554-RB">
    <property type="protein sequence ID" value="SCAU007554-PB"/>
    <property type="gene ID" value="SCAU007554"/>
</dbReference>
<dbReference type="Proteomes" id="UP000095300">
    <property type="component" value="Unassembled WGS sequence"/>
</dbReference>
<evidence type="ECO:0000313" key="2">
    <source>
        <dbReference type="EnsemblMetazoa" id="SCAU007554-PB"/>
    </source>
</evidence>
<name>A0A1I8PF60_STOCA</name>
<dbReference type="PANTHER" id="PTHR28635:SF1">
    <property type="entry name" value="TRANSMEMBRANE INNER EAR EXPRESSED PROTEIN"/>
    <property type="match status" value="1"/>
</dbReference>
<organism evidence="2 3">
    <name type="scientific">Stomoxys calcitrans</name>
    <name type="common">Stable fly</name>
    <name type="synonym">Conops calcitrans</name>
    <dbReference type="NCBI Taxonomy" id="35570"/>
    <lineage>
        <taxon>Eukaryota</taxon>
        <taxon>Metazoa</taxon>
        <taxon>Ecdysozoa</taxon>
        <taxon>Arthropoda</taxon>
        <taxon>Hexapoda</taxon>
        <taxon>Insecta</taxon>
        <taxon>Pterygota</taxon>
        <taxon>Neoptera</taxon>
        <taxon>Endopterygota</taxon>
        <taxon>Diptera</taxon>
        <taxon>Brachycera</taxon>
        <taxon>Muscomorpha</taxon>
        <taxon>Muscoidea</taxon>
        <taxon>Muscidae</taxon>
        <taxon>Stomoxys</taxon>
    </lineage>
</organism>
<keyword evidence="3" id="KW-1185">Reference proteome</keyword>
<dbReference type="InterPro" id="IPR032006">
    <property type="entry name" value="TMIE"/>
</dbReference>
<keyword evidence="1" id="KW-1133">Transmembrane helix</keyword>
<evidence type="ECO:0008006" key="4">
    <source>
        <dbReference type="Google" id="ProtNLM"/>
    </source>
</evidence>
<gene>
    <name evidence="2" type="primary">106084897</name>
</gene>
<dbReference type="KEGG" id="scac:106084897"/>
<dbReference type="EnsemblMetazoa" id="SCAU007554-RC">
    <property type="protein sequence ID" value="SCAU007554-PC"/>
    <property type="gene ID" value="SCAU007554"/>
</dbReference>
<reference evidence="3" key="1">
    <citation type="submission" date="2015-05" db="EMBL/GenBank/DDBJ databases">
        <authorList>
            <person name="Wilson R.K."/>
            <person name="Warren W.C."/>
            <person name="Olafson P."/>
        </authorList>
    </citation>
    <scope>NUCLEOTIDE SEQUENCE [LARGE SCALE GENOMIC DNA]</scope>
    <source>
        <strain evidence="3">USDA</strain>
    </source>
</reference>
<sequence length="216" mass="25414">MSDDGEGDFMNIDPETAWLESTTIGGFRVWHIIAICLGILMSIIIMVCCCIRFRIPRTKQEIEADYQRKQITKKFREKLQQIKNSEMDDMDLQKDISYTYRTKYNEKTLYPCVHLAWQSTLYYKSINSGYETLSHHKEIVFHQYFLKEVALEAGHLVYPTPIQRPQCVTREPPVAIHSNPSRSCKIKPYYINDYHYHSMCNQHAAKDRDVNYGCNL</sequence>
<dbReference type="PANTHER" id="PTHR28635">
    <property type="entry name" value="TRANSMEMBRANE INNER EAR EXPRESSED PROTEIN"/>
    <property type="match status" value="1"/>
</dbReference>
<keyword evidence="1" id="KW-0812">Transmembrane</keyword>
<dbReference type="Pfam" id="PF16038">
    <property type="entry name" value="TMIE"/>
    <property type="match status" value="1"/>
</dbReference>
<evidence type="ECO:0000313" key="3">
    <source>
        <dbReference type="Proteomes" id="UP000095300"/>
    </source>
</evidence>
<accession>A0A1I8PF60</accession>
<keyword evidence="1" id="KW-0472">Membrane</keyword>
<dbReference type="VEuPathDB" id="VectorBase:SCAU007554"/>
<proteinExistence type="predicted"/>
<protein>
    <recommendedName>
        <fullName evidence="4">Transmembrane inner ear expressed protein</fullName>
    </recommendedName>
</protein>
<evidence type="ECO:0000256" key="1">
    <source>
        <dbReference type="SAM" id="Phobius"/>
    </source>
</evidence>
<dbReference type="OrthoDB" id="6154284at2759"/>
<dbReference type="AlphaFoldDB" id="A0A1I8PF60"/>
<dbReference type="STRING" id="35570.A0A1I8PF60"/>
<feature type="transmembrane region" description="Helical" evidence="1">
    <location>
        <begin position="29"/>
        <end position="51"/>
    </location>
</feature>
<reference evidence="2" key="2">
    <citation type="submission" date="2020-05" db="UniProtKB">
        <authorList>
            <consortium name="EnsemblMetazoa"/>
        </authorList>
    </citation>
    <scope>IDENTIFICATION</scope>
    <source>
        <strain evidence="2">USDA</strain>
    </source>
</reference>